<evidence type="ECO:0000313" key="2">
    <source>
        <dbReference type="Proteomes" id="UP000076858"/>
    </source>
</evidence>
<protein>
    <submittedName>
        <fullName evidence="1">Uncharacterized protein</fullName>
    </submittedName>
</protein>
<name>A0A162CWW1_9CRUS</name>
<comment type="caution">
    <text evidence="1">The sequence shown here is derived from an EMBL/GenBank/DDBJ whole genome shotgun (WGS) entry which is preliminary data.</text>
</comment>
<evidence type="ECO:0000313" key="1">
    <source>
        <dbReference type="EMBL" id="KZR95584.1"/>
    </source>
</evidence>
<proteinExistence type="predicted"/>
<accession>A0A162CWW1</accession>
<sequence>MLWGWYTSSAKDEKEYYISSTVKTVFTRERIQIQVRFSMKTDAASGDQRRCP</sequence>
<keyword evidence="2" id="KW-1185">Reference proteome</keyword>
<dbReference type="Proteomes" id="UP000076858">
    <property type="component" value="Unassembled WGS sequence"/>
</dbReference>
<dbReference type="AlphaFoldDB" id="A0A162CWW1"/>
<gene>
    <name evidence="1" type="ORF">APZ42_010615</name>
</gene>
<dbReference type="EMBL" id="LRGB01028216">
    <property type="protein sequence ID" value="KZR95584.1"/>
    <property type="molecule type" value="Genomic_DNA"/>
</dbReference>
<reference evidence="1 2" key="1">
    <citation type="submission" date="2016-03" db="EMBL/GenBank/DDBJ databases">
        <title>EvidentialGene: Evidence-directed Construction of Genes on Genomes.</title>
        <authorList>
            <person name="Gilbert D.G."/>
            <person name="Choi J.-H."/>
            <person name="Mockaitis K."/>
            <person name="Colbourne J."/>
            <person name="Pfrender M."/>
        </authorList>
    </citation>
    <scope>NUCLEOTIDE SEQUENCE [LARGE SCALE GENOMIC DNA]</scope>
    <source>
        <strain evidence="1 2">Xinb3</strain>
        <tissue evidence="1">Complete organism</tissue>
    </source>
</reference>
<organism evidence="1 2">
    <name type="scientific">Daphnia magna</name>
    <dbReference type="NCBI Taxonomy" id="35525"/>
    <lineage>
        <taxon>Eukaryota</taxon>
        <taxon>Metazoa</taxon>
        <taxon>Ecdysozoa</taxon>
        <taxon>Arthropoda</taxon>
        <taxon>Crustacea</taxon>
        <taxon>Branchiopoda</taxon>
        <taxon>Diplostraca</taxon>
        <taxon>Cladocera</taxon>
        <taxon>Anomopoda</taxon>
        <taxon>Daphniidae</taxon>
        <taxon>Daphnia</taxon>
    </lineage>
</organism>